<accession>Q8UKF7</accession>
<reference evidence="1 2" key="1">
    <citation type="journal article" date="2001" name="Science">
        <title>The genome of the natural genetic engineer Agrobacterium tumefaciens C58.</title>
        <authorList>
            <person name="Wood D.W."/>
            <person name="Setubal J.C."/>
            <person name="Kaul R."/>
            <person name="Monks D.E."/>
            <person name="Kitajima J.P."/>
            <person name="Okura V.K."/>
            <person name="Zhou Y."/>
            <person name="Chen L."/>
            <person name="Wood G.E."/>
            <person name="Almeida N.F.Jr."/>
            <person name="Woo L."/>
            <person name="Chen Y."/>
            <person name="Paulsen I.T."/>
            <person name="Eisen J.A."/>
            <person name="Karp P.D."/>
            <person name="Bovee D.Sr."/>
            <person name="Chapman P."/>
            <person name="Clendenning J."/>
            <person name="Deatherage G."/>
            <person name="Gillet W."/>
            <person name="Grant C."/>
            <person name="Kutyavin T."/>
            <person name="Levy R."/>
            <person name="Li M.J."/>
            <person name="McClelland E."/>
            <person name="Palmieri A."/>
            <person name="Raymond C."/>
            <person name="Rouse G."/>
            <person name="Saenphimmachak C."/>
            <person name="Wu Z."/>
            <person name="Romero P."/>
            <person name="Gordon D."/>
            <person name="Zhang S."/>
            <person name="Yoo H."/>
            <person name="Tao Y."/>
            <person name="Biddle P."/>
            <person name="Jung M."/>
            <person name="Krespan W."/>
            <person name="Perry M."/>
            <person name="Gordon-Kamm B."/>
            <person name="Liao L."/>
            <person name="Kim S."/>
            <person name="Hendrick C."/>
            <person name="Zhao Z.Y."/>
            <person name="Dolan M."/>
            <person name="Chumley F."/>
            <person name="Tingey S.V."/>
            <person name="Tomb J.F."/>
            <person name="Gordon M.P."/>
            <person name="Olson M.V."/>
            <person name="Nester E.W."/>
        </authorList>
    </citation>
    <scope>NUCLEOTIDE SEQUENCE [LARGE SCALE GENOMIC DNA]</scope>
    <source>
        <strain evidence="2">C58 / ATCC 33970</strain>
    </source>
</reference>
<keyword evidence="2" id="KW-1185">Reference proteome</keyword>
<dbReference type="HOGENOM" id="CLU_2115808_0_0_5"/>
<evidence type="ECO:0000313" key="2">
    <source>
        <dbReference type="Proteomes" id="UP000000813"/>
    </source>
</evidence>
<dbReference type="Proteomes" id="UP000000813">
    <property type="component" value="Plasmid At"/>
</dbReference>
<keyword evidence="1" id="KW-0614">Plasmid</keyword>
<reference evidence="1 2" key="2">
    <citation type="journal article" date="2001" name="Science">
        <title>Genome sequence of the plant pathogen and biotechnology agent Agrobacterium tumefaciens C58.</title>
        <authorList>
            <person name="Goodner B."/>
            <person name="Hinkle G."/>
            <person name="Gattung S."/>
            <person name="Miller N."/>
            <person name="Blanchard M."/>
            <person name="Qurollo B."/>
            <person name="Goldman B.S."/>
            <person name="Cao Y."/>
            <person name="Askenazi M."/>
            <person name="Halling C."/>
            <person name="Mullin L."/>
            <person name="Houmiel K."/>
            <person name="Gordon J."/>
            <person name="Vaudin M."/>
            <person name="Iartchouk O."/>
            <person name="Epp A."/>
            <person name="Liu F."/>
            <person name="Wollam C."/>
            <person name="Allinger M."/>
            <person name="Doughty D."/>
            <person name="Scott C."/>
            <person name="Lappas C."/>
            <person name="Markelz B."/>
            <person name="Flanagan C."/>
            <person name="Crowell C."/>
            <person name="Gurson J."/>
            <person name="Lomo C."/>
            <person name="Sear C."/>
            <person name="Strub G."/>
            <person name="Cielo C."/>
            <person name="Slater S."/>
        </authorList>
    </citation>
    <scope>NUCLEOTIDE SEQUENCE [LARGE SCALE GENOMIC DNA]</scope>
    <source>
        <strain evidence="2">C58 / ATCC 33970</strain>
    </source>
</reference>
<name>Q8UKF7_AGRFC</name>
<evidence type="ECO:0000313" key="1">
    <source>
        <dbReference type="EMBL" id="AAL45848.1"/>
    </source>
</evidence>
<geneLocation type="plasmid" evidence="1 2">
    <name>At</name>
</geneLocation>
<organism evidence="1 2">
    <name type="scientific">Agrobacterium fabrum (strain C58 / ATCC 33970)</name>
    <name type="common">Agrobacterium tumefaciens (strain C58)</name>
    <dbReference type="NCBI Taxonomy" id="176299"/>
    <lineage>
        <taxon>Bacteria</taxon>
        <taxon>Pseudomonadati</taxon>
        <taxon>Pseudomonadota</taxon>
        <taxon>Alphaproteobacteria</taxon>
        <taxon>Hyphomicrobiales</taxon>
        <taxon>Rhizobiaceae</taxon>
        <taxon>Rhizobium/Agrobacterium group</taxon>
        <taxon>Agrobacterium</taxon>
        <taxon>Agrobacterium tumefaciens complex</taxon>
    </lineage>
</organism>
<dbReference type="PIR" id="AB3179">
    <property type="entry name" value="AB3179"/>
</dbReference>
<dbReference type="EnsemblBacteria" id="AAL45848">
    <property type="protein sequence ID" value="AAL45848"/>
    <property type="gene ID" value="Atu5158"/>
</dbReference>
<dbReference type="BioCyc" id="AGRO:ATU5158-MONOMER"/>
<gene>
    <name evidence="1" type="ordered locus">Atu5158</name>
</gene>
<dbReference type="EMBL" id="AE007872">
    <property type="protein sequence ID" value="AAL45848.1"/>
    <property type="molecule type" value="Genomic_DNA"/>
</dbReference>
<dbReference type="KEGG" id="atu:Atu5158"/>
<protein>
    <submittedName>
        <fullName evidence="1">Uncharacterized protein</fullName>
    </submittedName>
</protein>
<sequence>MLVIIVHLEACHETQAALSVILGVTFTAAVAEARTQWHLYGTVPVTGDYVREIAYRSALDRCSFESYPSYHPVGIYGGAYGSPEMRRCMYRMGFILENGEPLAYPVRKAKYLLR</sequence>
<dbReference type="OrthoDB" id="8297061at2"/>
<proteinExistence type="predicted"/>
<dbReference type="AlphaFoldDB" id="Q8UKF7"/>